<organism evidence="1 2">
    <name type="scientific">Campylobacter showae CSUNSWCD</name>
    <dbReference type="NCBI Taxonomy" id="1244083"/>
    <lineage>
        <taxon>Bacteria</taxon>
        <taxon>Pseudomonadati</taxon>
        <taxon>Campylobacterota</taxon>
        <taxon>Epsilonproteobacteria</taxon>
        <taxon>Campylobacterales</taxon>
        <taxon>Campylobacteraceae</taxon>
        <taxon>Campylobacter</taxon>
    </lineage>
</organism>
<evidence type="ECO:0000313" key="2">
    <source>
        <dbReference type="Proteomes" id="UP000011939"/>
    </source>
</evidence>
<accession>M5IQR4</accession>
<dbReference type="STRING" id="1244083.CSUNSWCD_519"/>
<name>M5IQR4_9BACT</name>
<dbReference type="EMBL" id="AMZQ01000010">
    <property type="protein sequence ID" value="EKU10718.1"/>
    <property type="molecule type" value="Genomic_DNA"/>
</dbReference>
<sequence length="75" mass="8737">MTKFKADPFDELAIKRSSFSVIVGALVPYIKFMKKNSLDFCILELDKSALKVDDLKYFYRKKRLWTRSGRPTISA</sequence>
<proteinExistence type="predicted"/>
<evidence type="ECO:0000313" key="1">
    <source>
        <dbReference type="EMBL" id="EKU10718.1"/>
    </source>
</evidence>
<gene>
    <name evidence="1" type="ORF">CSUNSWCD_519</name>
</gene>
<reference evidence="1 2" key="1">
    <citation type="journal article" date="2013" name="Genome Announc.">
        <title>Genome Sequence of Campylobacter showae UNSWCD, Isolated from a Patient with Crohn's Disease.</title>
        <authorList>
            <person name="Tay A.P."/>
            <person name="Kaakoush N.O."/>
            <person name="Deshpande N.P."/>
            <person name="Chen Z."/>
            <person name="Mitchell H."/>
            <person name="Wilkins M.R."/>
        </authorList>
    </citation>
    <scope>NUCLEOTIDE SEQUENCE [LARGE SCALE GENOMIC DNA]</scope>
    <source>
        <strain evidence="1 2">CSUNSWCD</strain>
    </source>
</reference>
<dbReference type="PATRIC" id="fig|1244083.3.peg.1763"/>
<dbReference type="OrthoDB" id="252759at2"/>
<comment type="caution">
    <text evidence="1">The sequence shown here is derived from an EMBL/GenBank/DDBJ whole genome shotgun (WGS) entry which is preliminary data.</text>
</comment>
<dbReference type="RefSeq" id="WP_009495431.1">
    <property type="nucleotide sequence ID" value="NZ_AMZQ01000010.1"/>
</dbReference>
<dbReference type="AlphaFoldDB" id="M5IQR4"/>
<dbReference type="Proteomes" id="UP000011939">
    <property type="component" value="Unassembled WGS sequence"/>
</dbReference>
<protein>
    <submittedName>
        <fullName evidence="1">Uncharacterized protein</fullName>
    </submittedName>
</protein>